<dbReference type="KEGG" id="dau:Daud_1958"/>
<feature type="transmembrane region" description="Helical" evidence="8">
    <location>
        <begin position="63"/>
        <end position="93"/>
    </location>
</feature>
<dbReference type="Pfam" id="PF00528">
    <property type="entry name" value="BPD_transp_1"/>
    <property type="match status" value="1"/>
</dbReference>
<dbReference type="GO" id="GO:0035435">
    <property type="term" value="P:phosphate ion transmembrane transport"/>
    <property type="evidence" value="ECO:0007669"/>
    <property type="project" value="InterPro"/>
</dbReference>
<evidence type="ECO:0000259" key="9">
    <source>
        <dbReference type="PROSITE" id="PS50928"/>
    </source>
</evidence>
<reference evidence="11" key="1">
    <citation type="submission" date="2007-10" db="EMBL/GenBank/DDBJ databases">
        <title>Complete sequence of chromosome of Desulforudis audaxviator MP104C.</title>
        <authorList>
            <person name="Copeland A."/>
            <person name="Lucas S."/>
            <person name="Lapidus A."/>
            <person name="Barry K."/>
            <person name="Glavina del Rio T."/>
            <person name="Dalin E."/>
            <person name="Tice H."/>
            <person name="Bruce D."/>
            <person name="Pitluck S."/>
            <person name="Lowry S.R."/>
            <person name="Larimer F."/>
            <person name="Land M.L."/>
            <person name="Hauser L."/>
            <person name="Kyrpides N."/>
            <person name="Ivanova N.N."/>
            <person name="Richardson P."/>
        </authorList>
    </citation>
    <scope>NUCLEOTIDE SEQUENCE [LARGE SCALE GENOMIC DNA]</scope>
    <source>
        <strain evidence="11">MP104C</strain>
    </source>
</reference>
<dbReference type="CDD" id="cd06261">
    <property type="entry name" value="TM_PBP2"/>
    <property type="match status" value="1"/>
</dbReference>
<feature type="transmembrane region" description="Helical" evidence="8">
    <location>
        <begin position="252"/>
        <end position="275"/>
    </location>
</feature>
<dbReference type="SUPFAM" id="SSF161098">
    <property type="entry name" value="MetI-like"/>
    <property type="match status" value="1"/>
</dbReference>
<evidence type="ECO:0000256" key="5">
    <source>
        <dbReference type="ARBA" id="ARBA00022692"/>
    </source>
</evidence>
<accession>B1I5W9</accession>
<dbReference type="NCBIfam" id="TIGR00974">
    <property type="entry name" value="3a0107s02c"/>
    <property type="match status" value="1"/>
</dbReference>
<keyword evidence="4 8" id="KW-1003">Cell membrane</keyword>
<evidence type="ECO:0000313" key="10">
    <source>
        <dbReference type="EMBL" id="ACA60449.1"/>
    </source>
</evidence>
<dbReference type="Gene3D" id="1.10.3720.10">
    <property type="entry name" value="MetI-like"/>
    <property type="match status" value="1"/>
</dbReference>
<sequence length="287" mass="30743">MRSEMRLALKVEELAVKGFLYLSILVVFGSLFGIFAHIFYHGIGRVNLHFLLAYPEDMGRAGGIFPAIMGTAWLVGLALAVAAPLGILGATYLTEYARKGPFVRIVRFGVDTLAGVPSIVFGLFGFAFLVIFCGFRWSVLSGGLTLAFMILPTIIKTTEESIKAVSNDYREASLSLGATKWQTVALVVLPAALPGILTGIILALGRAAGETAAILLTAGSSLTVPTSIMDPARSLPLHLYILVTEGISRENAYATACVLIILILIVNLTATYLMHRMVAKRLGIRKG</sequence>
<keyword evidence="11" id="KW-1185">Reference proteome</keyword>
<proteinExistence type="inferred from homology"/>
<evidence type="ECO:0000256" key="7">
    <source>
        <dbReference type="ARBA" id="ARBA00023136"/>
    </source>
</evidence>
<protein>
    <recommendedName>
        <fullName evidence="8">Phosphate transport system permease protein PstA</fullName>
    </recommendedName>
</protein>
<dbReference type="eggNOG" id="COG0581">
    <property type="taxonomic scope" value="Bacteria"/>
</dbReference>
<gene>
    <name evidence="10" type="ordered locus">Daud_1958</name>
</gene>
<dbReference type="InterPro" id="IPR005672">
    <property type="entry name" value="Phosphate_PstA"/>
</dbReference>
<evidence type="ECO:0000256" key="8">
    <source>
        <dbReference type="RuleBase" id="RU363043"/>
    </source>
</evidence>
<evidence type="ECO:0000256" key="4">
    <source>
        <dbReference type="ARBA" id="ARBA00022475"/>
    </source>
</evidence>
<dbReference type="EMBL" id="CP000860">
    <property type="protein sequence ID" value="ACA60449.1"/>
    <property type="molecule type" value="Genomic_DNA"/>
</dbReference>
<feature type="domain" description="ABC transmembrane type-1" evidence="9">
    <location>
        <begin position="68"/>
        <end position="270"/>
    </location>
</feature>
<dbReference type="GO" id="GO:0005886">
    <property type="term" value="C:plasma membrane"/>
    <property type="evidence" value="ECO:0007669"/>
    <property type="project" value="UniProtKB-SubCell"/>
</dbReference>
<feature type="transmembrane region" description="Helical" evidence="8">
    <location>
        <begin position="212"/>
        <end position="232"/>
    </location>
</feature>
<feature type="transmembrane region" description="Helical" evidence="8">
    <location>
        <begin position="20"/>
        <end position="43"/>
    </location>
</feature>
<feature type="transmembrane region" description="Helical" evidence="8">
    <location>
        <begin position="114"/>
        <end position="139"/>
    </location>
</feature>
<evidence type="ECO:0000256" key="1">
    <source>
        <dbReference type="ARBA" id="ARBA00004651"/>
    </source>
</evidence>
<evidence type="ECO:0000313" key="11">
    <source>
        <dbReference type="Proteomes" id="UP000008544"/>
    </source>
</evidence>
<dbReference type="InterPro" id="IPR035906">
    <property type="entry name" value="MetI-like_sf"/>
</dbReference>
<keyword evidence="5 8" id="KW-0812">Transmembrane</keyword>
<evidence type="ECO:0000256" key="2">
    <source>
        <dbReference type="ARBA" id="ARBA00007069"/>
    </source>
</evidence>
<reference evidence="10 11" key="2">
    <citation type="journal article" date="2008" name="Science">
        <title>Environmental genomics reveals a single-species ecosystem deep within Earth.</title>
        <authorList>
            <person name="Chivian D."/>
            <person name="Brodie E.L."/>
            <person name="Alm E.J."/>
            <person name="Culley D.E."/>
            <person name="Dehal P.S."/>
            <person name="Desantis T.Z."/>
            <person name="Gihring T.M."/>
            <person name="Lapidus A."/>
            <person name="Lin L.H."/>
            <person name="Lowry S.R."/>
            <person name="Moser D.P."/>
            <person name="Richardson P.M."/>
            <person name="Southam G."/>
            <person name="Wanger G."/>
            <person name="Pratt L.M."/>
            <person name="Andersen G.L."/>
            <person name="Hazen T.C."/>
            <person name="Brockman F.J."/>
            <person name="Arkin A.P."/>
            <person name="Onstott T.C."/>
        </authorList>
    </citation>
    <scope>NUCLEOTIDE SEQUENCE [LARGE SCALE GENOMIC DNA]</scope>
    <source>
        <strain evidence="10 11">MP104C</strain>
    </source>
</reference>
<dbReference type="PANTHER" id="PTHR43470:SF3">
    <property type="entry name" value="PHOSPHATE TRANSPORT SYSTEM PERMEASE PROTEIN PSTA-RELATED"/>
    <property type="match status" value="1"/>
</dbReference>
<evidence type="ECO:0000256" key="3">
    <source>
        <dbReference type="ARBA" id="ARBA00022448"/>
    </source>
</evidence>
<organism evidence="10 11">
    <name type="scientific">Desulforudis audaxviator (strain MP104C)</name>
    <dbReference type="NCBI Taxonomy" id="477974"/>
    <lineage>
        <taxon>Bacteria</taxon>
        <taxon>Bacillati</taxon>
        <taxon>Bacillota</taxon>
        <taxon>Clostridia</taxon>
        <taxon>Thermoanaerobacterales</taxon>
        <taxon>Candidatus Desulforudaceae</taxon>
        <taxon>Candidatus Desulforudis</taxon>
    </lineage>
</organism>
<dbReference type="GO" id="GO:0005315">
    <property type="term" value="F:phosphate transmembrane transporter activity"/>
    <property type="evidence" value="ECO:0007669"/>
    <property type="project" value="InterPro"/>
</dbReference>
<keyword evidence="6 8" id="KW-1133">Transmembrane helix</keyword>
<evidence type="ECO:0000256" key="6">
    <source>
        <dbReference type="ARBA" id="ARBA00022989"/>
    </source>
</evidence>
<comment type="similarity">
    <text evidence="2 8">Belongs to the binding-protein-dependent transport system permease family. CysTW subfamily.</text>
</comment>
<comment type="subcellular location">
    <subcellularLocation>
        <location evidence="1 8">Cell membrane</location>
        <topology evidence="1 8">Multi-pass membrane protein</topology>
    </subcellularLocation>
</comment>
<name>B1I5W9_DESAP</name>
<keyword evidence="7 8" id="KW-0472">Membrane</keyword>
<dbReference type="Proteomes" id="UP000008544">
    <property type="component" value="Chromosome"/>
</dbReference>
<dbReference type="RefSeq" id="WP_012303024.1">
    <property type="nucleotide sequence ID" value="NC_010424.1"/>
</dbReference>
<dbReference type="STRING" id="477974.Daud_1958"/>
<dbReference type="PANTHER" id="PTHR43470">
    <property type="entry name" value="PHOSPHATE TRANSPORT SYSTEM PERMEASE PROTEIN PSTA-RELATED"/>
    <property type="match status" value="1"/>
</dbReference>
<dbReference type="AlphaFoldDB" id="B1I5W9"/>
<dbReference type="InterPro" id="IPR000515">
    <property type="entry name" value="MetI-like"/>
</dbReference>
<feature type="transmembrane region" description="Helical" evidence="8">
    <location>
        <begin position="184"/>
        <end position="205"/>
    </location>
</feature>
<dbReference type="PROSITE" id="PS50928">
    <property type="entry name" value="ABC_TM1"/>
    <property type="match status" value="1"/>
</dbReference>
<keyword evidence="3" id="KW-0813">Transport</keyword>
<dbReference type="HOGENOM" id="CLU_033621_2_2_9"/>